<dbReference type="InterPro" id="IPR000305">
    <property type="entry name" value="GIY-YIG_endonuc"/>
</dbReference>
<dbReference type="Pfam" id="PF01541">
    <property type="entry name" value="GIY-YIG"/>
    <property type="match status" value="1"/>
</dbReference>
<dbReference type="InterPro" id="IPR036388">
    <property type="entry name" value="WH-like_DNA-bd_sf"/>
</dbReference>
<dbReference type="EMBL" id="KY575057">
    <property type="protein sequence ID" value="ATI20423.1"/>
    <property type="molecule type" value="Genomic_DNA"/>
</dbReference>
<sequence length="275" mass="31609">MANPKWESLAVLVVSPLQLFRFYSAYSSINSNKIKPEVAYSNAELSRSDILAVDLNTICVYRWVNNLNGNMYVGSSINLRIRLYPYYDKDKLSKSSRIIDRALLKYGHQNFSFEILEYCTKENVIKREQYYLDLFKPVYNIVEKAGSTLGYKHTDLTLAKMKEIQNTEEVRSIKRLSVLKAGESNRVKVIIVNIKTLEKKEYYSMTEAAEALGVHRNNIGNSIKNKRIIQKTFIACVSNELDTISDKVRLANLKQEEKKAGASSKDCGRKFKYAR</sequence>
<keyword evidence="2" id="KW-0540">Nuclease</keyword>
<dbReference type="Gene3D" id="1.10.10.10">
    <property type="entry name" value="Winged helix-like DNA-binding domain superfamily/Winged helix DNA-binding domain"/>
    <property type="match status" value="1"/>
</dbReference>
<dbReference type="Pfam" id="PF07453">
    <property type="entry name" value="NUMOD1"/>
    <property type="match status" value="1"/>
</dbReference>
<dbReference type="PROSITE" id="PS50164">
    <property type="entry name" value="GIY_YIG"/>
    <property type="match status" value="1"/>
</dbReference>
<protein>
    <submittedName>
        <fullName evidence="2">GIY-YIG endonuclease</fullName>
    </submittedName>
</protein>
<proteinExistence type="predicted"/>
<dbReference type="NCBIfam" id="TIGR01453">
    <property type="entry name" value="grpIintron_endo"/>
    <property type="match status" value="1"/>
</dbReference>
<dbReference type="InterPro" id="IPR035901">
    <property type="entry name" value="GIY-YIG_endonuc_sf"/>
</dbReference>
<dbReference type="SMART" id="SM00465">
    <property type="entry name" value="GIYc"/>
    <property type="match status" value="1"/>
</dbReference>
<dbReference type="InterPro" id="IPR010896">
    <property type="entry name" value="NUMOD1"/>
</dbReference>
<gene>
    <name evidence="2" type="primary">orf275</name>
</gene>
<evidence type="ECO:0000313" key="2">
    <source>
        <dbReference type="EMBL" id="ATI20423.1"/>
    </source>
</evidence>
<evidence type="ECO:0000259" key="1">
    <source>
        <dbReference type="PROSITE" id="PS50164"/>
    </source>
</evidence>
<geneLocation type="mitochondrion" evidence="2"/>
<dbReference type="InterPro" id="IPR003647">
    <property type="entry name" value="Intron_nuc_1_rpt"/>
</dbReference>
<dbReference type="GO" id="GO:0004519">
    <property type="term" value="F:endonuclease activity"/>
    <property type="evidence" value="ECO:0007669"/>
    <property type="project" value="UniProtKB-KW"/>
</dbReference>
<dbReference type="SUPFAM" id="SSF64496">
    <property type="entry name" value="DNA-binding domain of intron-encoded endonucleases"/>
    <property type="match status" value="1"/>
</dbReference>
<keyword evidence="2" id="KW-0496">Mitochondrion</keyword>
<dbReference type="InterPro" id="IPR006350">
    <property type="entry name" value="Intron_endoG1"/>
</dbReference>
<accession>A0A291LIU2</accession>
<dbReference type="SMART" id="SM00497">
    <property type="entry name" value="IENR1"/>
    <property type="match status" value="1"/>
</dbReference>
<keyword evidence="2" id="KW-0378">Hydrolase</keyword>
<organism evidence="2">
    <name type="scientific">Juglanconis juglandina</name>
    <dbReference type="NCBI Taxonomy" id="1940567"/>
    <lineage>
        <taxon>Eukaryota</taxon>
        <taxon>Fungi</taxon>
        <taxon>Dikarya</taxon>
        <taxon>Ascomycota</taxon>
        <taxon>Pezizomycotina</taxon>
        <taxon>Sordariomycetes</taxon>
        <taxon>Sordariomycetidae</taxon>
        <taxon>Diaporthales</taxon>
        <taxon>Juglanconidaceae</taxon>
        <taxon>Juglanconis</taxon>
    </lineage>
</organism>
<dbReference type="AlphaFoldDB" id="A0A291LIU2"/>
<dbReference type="Gene3D" id="3.40.1440.10">
    <property type="entry name" value="GIY-YIG endonuclease"/>
    <property type="match status" value="1"/>
</dbReference>
<reference evidence="2" key="1">
    <citation type="submission" date="2017-02" db="EMBL/GenBank/DDBJ databases">
        <title>Fungal Comparative Genomics of Melanconis species and Ophiognomonia clavigignenti-juglandacearum at Different Phylogenetic Distances.</title>
        <authorList>
            <person name="Demers J.E."/>
            <person name="Castlebury L.A."/>
        </authorList>
    </citation>
    <scope>NUCLEOTIDE SEQUENCE</scope>
    <source>
        <strain evidence="2">CBS 121083</strain>
    </source>
</reference>
<name>A0A291LIU2_9PEZI</name>
<dbReference type="CDD" id="cd10445">
    <property type="entry name" value="GIY-YIG_bI1_like"/>
    <property type="match status" value="1"/>
</dbReference>
<feature type="domain" description="GIY-YIG" evidence="1">
    <location>
        <begin position="56"/>
        <end position="141"/>
    </location>
</feature>
<keyword evidence="2" id="KW-0255">Endonuclease</keyword>
<dbReference type="SUPFAM" id="SSF82771">
    <property type="entry name" value="GIY-YIG endonuclease"/>
    <property type="match status" value="1"/>
</dbReference>